<evidence type="ECO:0000256" key="4">
    <source>
        <dbReference type="ARBA" id="ARBA00022519"/>
    </source>
</evidence>
<dbReference type="AlphaFoldDB" id="A0A562ZED8"/>
<evidence type="ECO:0000256" key="6">
    <source>
        <dbReference type="ARBA" id="ARBA00022927"/>
    </source>
</evidence>
<protein>
    <submittedName>
        <fullName evidence="10">General secretion pathway protein C</fullName>
    </submittedName>
</protein>
<evidence type="ECO:0000256" key="1">
    <source>
        <dbReference type="ARBA" id="ARBA00004533"/>
    </source>
</evidence>
<keyword evidence="6" id="KW-0653">Protein transport</keyword>
<keyword evidence="8" id="KW-0472">Membrane</keyword>
<keyword evidence="7" id="KW-1133">Transmembrane helix</keyword>
<dbReference type="GO" id="GO:0015031">
    <property type="term" value="P:protein transport"/>
    <property type="evidence" value="ECO:0007669"/>
    <property type="project" value="UniProtKB-KW"/>
</dbReference>
<organism evidence="10 11">
    <name type="scientific">Caenimonas sedimenti</name>
    <dbReference type="NCBI Taxonomy" id="2596921"/>
    <lineage>
        <taxon>Bacteria</taxon>
        <taxon>Pseudomonadati</taxon>
        <taxon>Pseudomonadota</taxon>
        <taxon>Betaproteobacteria</taxon>
        <taxon>Burkholderiales</taxon>
        <taxon>Comamonadaceae</taxon>
        <taxon>Caenimonas</taxon>
    </lineage>
</organism>
<evidence type="ECO:0000256" key="7">
    <source>
        <dbReference type="ARBA" id="ARBA00022989"/>
    </source>
</evidence>
<proteinExistence type="predicted"/>
<dbReference type="EMBL" id="VOBQ01000031">
    <property type="protein sequence ID" value="TWO64440.1"/>
    <property type="molecule type" value="Genomic_DNA"/>
</dbReference>
<feature type="domain" description="Type II secretion system protein GspC N-terminal" evidence="9">
    <location>
        <begin position="2"/>
        <end position="57"/>
    </location>
</feature>
<accession>A0A562ZED8</accession>
<dbReference type="Proteomes" id="UP000318199">
    <property type="component" value="Unassembled WGS sequence"/>
</dbReference>
<reference evidence="10 11" key="1">
    <citation type="submission" date="2019-07" db="EMBL/GenBank/DDBJ databases">
        <title>Caenimonas sedimenti sp. nov., isolated from activated sludge.</title>
        <authorList>
            <person name="Xu J."/>
        </authorList>
    </citation>
    <scope>NUCLEOTIDE SEQUENCE [LARGE SCALE GENOMIC DNA]</scope>
    <source>
        <strain evidence="10 11">HX-9-20</strain>
    </source>
</reference>
<feature type="non-terminal residue" evidence="10">
    <location>
        <position position="1"/>
    </location>
</feature>
<evidence type="ECO:0000256" key="5">
    <source>
        <dbReference type="ARBA" id="ARBA00022692"/>
    </source>
</evidence>
<evidence type="ECO:0000256" key="2">
    <source>
        <dbReference type="ARBA" id="ARBA00022448"/>
    </source>
</evidence>
<evidence type="ECO:0000313" key="10">
    <source>
        <dbReference type="EMBL" id="TWO64440.1"/>
    </source>
</evidence>
<comment type="caution">
    <text evidence="10">The sequence shown here is derived from an EMBL/GenBank/DDBJ whole genome shotgun (WGS) entry which is preliminary data.</text>
</comment>
<gene>
    <name evidence="10" type="ORF">FN976_27915</name>
</gene>
<comment type="subcellular location">
    <subcellularLocation>
        <location evidence="1">Cell inner membrane</location>
    </subcellularLocation>
</comment>
<keyword evidence="2" id="KW-0813">Transport</keyword>
<sequence length="79" mass="7895">APAPALSSRFVLVGVVDAVRSREGAAVIAVDGKPARPFRVGAAVDDTLVVQSVEGRKAVLAPAAGGAPAVTLELPPLKK</sequence>
<name>A0A562ZED8_9BURK</name>
<evidence type="ECO:0000256" key="3">
    <source>
        <dbReference type="ARBA" id="ARBA00022475"/>
    </source>
</evidence>
<dbReference type="Pfam" id="PF11356">
    <property type="entry name" value="T2SSC"/>
    <property type="match status" value="1"/>
</dbReference>
<keyword evidence="4" id="KW-0997">Cell inner membrane</keyword>
<keyword evidence="5" id="KW-0812">Transmembrane</keyword>
<evidence type="ECO:0000256" key="8">
    <source>
        <dbReference type="ARBA" id="ARBA00023136"/>
    </source>
</evidence>
<dbReference type="InterPro" id="IPR024961">
    <property type="entry name" value="T2SS_GspC_N"/>
</dbReference>
<keyword evidence="11" id="KW-1185">Reference proteome</keyword>
<evidence type="ECO:0000259" key="9">
    <source>
        <dbReference type="Pfam" id="PF11356"/>
    </source>
</evidence>
<evidence type="ECO:0000313" key="11">
    <source>
        <dbReference type="Proteomes" id="UP000318199"/>
    </source>
</evidence>
<keyword evidence="3" id="KW-1003">Cell membrane</keyword>
<dbReference type="GO" id="GO:0005886">
    <property type="term" value="C:plasma membrane"/>
    <property type="evidence" value="ECO:0007669"/>
    <property type="project" value="UniProtKB-SubCell"/>
</dbReference>
<dbReference type="RefSeq" id="WP_284699201.1">
    <property type="nucleotide sequence ID" value="NZ_VOBQ01000031.1"/>
</dbReference>